<feature type="domain" description="Pyrrolo-quinoline quinone repeat" evidence="2">
    <location>
        <begin position="107"/>
        <end position="350"/>
    </location>
</feature>
<accession>A0A366HJX3</accession>
<protein>
    <submittedName>
        <fullName evidence="3">Outer membrane protein assembly factor BamB</fullName>
    </submittedName>
</protein>
<dbReference type="RefSeq" id="WP_113959546.1">
    <property type="nucleotide sequence ID" value="NZ_QNRR01000006.1"/>
</dbReference>
<evidence type="ECO:0000259" key="2">
    <source>
        <dbReference type="Pfam" id="PF13360"/>
    </source>
</evidence>
<dbReference type="InterPro" id="IPR002372">
    <property type="entry name" value="PQQ_rpt_dom"/>
</dbReference>
<sequence>MKPTHFATRTTLLALALALPTLLPAQTRSSLPPRGGVTVATAAVGDWPTFRGADRTDISKETGLLKQWPSSGPKKLWTYENAGFGYSGFAIAGGTLYTLGARDSVEYLVAVDANTGKEKWAAEIGPLLTNGWGDGPRATPTVDGDRVYAMGGKGDLVCVSAKDGKEQWKASMTEAGGKVPGWGYCESPLVDGKLVICTPGGPKGTLMALDKMTGKQVWQSEEWTDGAQYASPIVIEHGGKRQYVQLTMQNFAGVNAADGKVVWKSAFPGKTAVIPTPIYKDGQVYVAAGYGVGCKSVKLTGSAEPEVLYENTNMVNHHGGVILVGDYLYGHSDKGGWTCQDFKTGEVKWAENGKLKKGAIHCADGMLYLLEENTGTVVLIEASPNGWNEHGRFVLEPQTTNRNPKGKIWVHPVVSNGKLYLRDQEFVSCFDLKK</sequence>
<reference evidence="3 4" key="1">
    <citation type="submission" date="2018-06" db="EMBL/GenBank/DDBJ databases">
        <title>Genomic Encyclopedia of Type Strains, Phase IV (KMG-IV): sequencing the most valuable type-strain genomes for metagenomic binning, comparative biology and taxonomic classification.</title>
        <authorList>
            <person name="Goeker M."/>
        </authorList>
    </citation>
    <scope>NUCLEOTIDE SEQUENCE [LARGE SCALE GENOMIC DNA]</scope>
    <source>
        <strain evidence="3 4">DSM 25532</strain>
    </source>
</reference>
<dbReference type="OrthoDB" id="177625at2"/>
<keyword evidence="1" id="KW-0732">Signal</keyword>
<dbReference type="Gene3D" id="2.130.10.10">
    <property type="entry name" value="YVTN repeat-like/Quinoprotein amine dehydrogenase"/>
    <property type="match status" value="1"/>
</dbReference>
<dbReference type="InterPro" id="IPR015943">
    <property type="entry name" value="WD40/YVTN_repeat-like_dom_sf"/>
</dbReference>
<dbReference type="InterPro" id="IPR018391">
    <property type="entry name" value="PQQ_b-propeller_rpt"/>
</dbReference>
<dbReference type="Proteomes" id="UP000253426">
    <property type="component" value="Unassembled WGS sequence"/>
</dbReference>
<feature type="chain" id="PRO_5016991460" evidence="1">
    <location>
        <begin position="26"/>
        <end position="434"/>
    </location>
</feature>
<evidence type="ECO:0000256" key="1">
    <source>
        <dbReference type="SAM" id="SignalP"/>
    </source>
</evidence>
<gene>
    <name evidence="3" type="ORF">DES53_106116</name>
</gene>
<dbReference type="InterPro" id="IPR011047">
    <property type="entry name" value="Quinoprotein_ADH-like_sf"/>
</dbReference>
<keyword evidence="4" id="KW-1185">Reference proteome</keyword>
<proteinExistence type="predicted"/>
<dbReference type="PANTHER" id="PTHR34512:SF30">
    <property type="entry name" value="OUTER MEMBRANE PROTEIN ASSEMBLY FACTOR BAMB"/>
    <property type="match status" value="1"/>
</dbReference>
<dbReference type="AlphaFoldDB" id="A0A366HJX3"/>
<evidence type="ECO:0000313" key="4">
    <source>
        <dbReference type="Proteomes" id="UP000253426"/>
    </source>
</evidence>
<dbReference type="PANTHER" id="PTHR34512">
    <property type="entry name" value="CELL SURFACE PROTEIN"/>
    <property type="match status" value="1"/>
</dbReference>
<feature type="signal peptide" evidence="1">
    <location>
        <begin position="1"/>
        <end position="25"/>
    </location>
</feature>
<dbReference type="SUPFAM" id="SSF50998">
    <property type="entry name" value="Quinoprotein alcohol dehydrogenase-like"/>
    <property type="match status" value="1"/>
</dbReference>
<evidence type="ECO:0000313" key="3">
    <source>
        <dbReference type="EMBL" id="RBP42410.1"/>
    </source>
</evidence>
<dbReference type="SMART" id="SM00564">
    <property type="entry name" value="PQQ"/>
    <property type="match status" value="4"/>
</dbReference>
<dbReference type="Pfam" id="PF13360">
    <property type="entry name" value="PQQ_2"/>
    <property type="match status" value="1"/>
</dbReference>
<dbReference type="Gene3D" id="2.40.10.480">
    <property type="match status" value="1"/>
</dbReference>
<comment type="caution">
    <text evidence="3">The sequence shown here is derived from an EMBL/GenBank/DDBJ whole genome shotgun (WGS) entry which is preliminary data.</text>
</comment>
<name>A0A366HJX3_9BACT</name>
<dbReference type="EMBL" id="QNRR01000006">
    <property type="protein sequence ID" value="RBP42410.1"/>
    <property type="molecule type" value="Genomic_DNA"/>
</dbReference>
<organism evidence="3 4">
    <name type="scientific">Roseimicrobium gellanilyticum</name>
    <dbReference type="NCBI Taxonomy" id="748857"/>
    <lineage>
        <taxon>Bacteria</taxon>
        <taxon>Pseudomonadati</taxon>
        <taxon>Verrucomicrobiota</taxon>
        <taxon>Verrucomicrobiia</taxon>
        <taxon>Verrucomicrobiales</taxon>
        <taxon>Verrucomicrobiaceae</taxon>
        <taxon>Roseimicrobium</taxon>
    </lineage>
</organism>